<organism evidence="2 3">
    <name type="scientific">Thamnophis sirtalis</name>
    <dbReference type="NCBI Taxonomy" id="35019"/>
    <lineage>
        <taxon>Eukaryota</taxon>
        <taxon>Metazoa</taxon>
        <taxon>Chordata</taxon>
        <taxon>Craniata</taxon>
        <taxon>Vertebrata</taxon>
        <taxon>Euteleostomi</taxon>
        <taxon>Lepidosauria</taxon>
        <taxon>Squamata</taxon>
        <taxon>Bifurcata</taxon>
        <taxon>Unidentata</taxon>
        <taxon>Episquamata</taxon>
        <taxon>Toxicofera</taxon>
        <taxon>Serpentes</taxon>
        <taxon>Colubroidea</taxon>
        <taxon>Colubridae</taxon>
        <taxon>Natricinae</taxon>
        <taxon>Thamnophis</taxon>
    </lineage>
</organism>
<dbReference type="OrthoDB" id="6247875at2759"/>
<evidence type="ECO:0000256" key="1">
    <source>
        <dbReference type="SAM" id="MobiDB-lite"/>
    </source>
</evidence>
<evidence type="ECO:0000313" key="2">
    <source>
        <dbReference type="Proteomes" id="UP000504617"/>
    </source>
</evidence>
<dbReference type="AlphaFoldDB" id="A0A6I9YEH2"/>
<sequence length="123" mass="13620">MPSTSEGVVELVGDSKKETRRNSPIVRMSSKQATSPFASDGEGTTIQDLASQEQEDDNNEELVTSHLPLHTILHNKPHSEELPALVTTIQPDSDWNSVISTQHRMIRNIPRNSRTFCSSSGHN</sequence>
<dbReference type="KEGG" id="tsr:106549439"/>
<accession>A0A6I9YEH2</accession>
<gene>
    <name evidence="3" type="primary">LOC106549439</name>
</gene>
<evidence type="ECO:0000313" key="3">
    <source>
        <dbReference type="RefSeq" id="XP_013922567.1"/>
    </source>
</evidence>
<feature type="region of interest" description="Disordered" evidence="1">
    <location>
        <begin position="1"/>
        <end position="44"/>
    </location>
</feature>
<name>A0A6I9YEH2_9SAUR</name>
<feature type="compositionally biased region" description="Polar residues" evidence="1">
    <location>
        <begin position="29"/>
        <end position="44"/>
    </location>
</feature>
<keyword evidence="2" id="KW-1185">Reference proteome</keyword>
<dbReference type="RefSeq" id="XP_013922567.1">
    <property type="nucleotide sequence ID" value="XM_014067092.1"/>
</dbReference>
<dbReference type="Proteomes" id="UP000504617">
    <property type="component" value="Unplaced"/>
</dbReference>
<proteinExistence type="predicted"/>
<reference evidence="3" key="1">
    <citation type="submission" date="2025-08" db="UniProtKB">
        <authorList>
            <consortium name="RefSeq"/>
        </authorList>
    </citation>
    <scope>IDENTIFICATION</scope>
    <source>
        <tissue evidence="3">Skeletal muscle</tissue>
    </source>
</reference>
<dbReference type="GeneID" id="106549439"/>
<protein>
    <submittedName>
        <fullName evidence="3">Transcription factor SOX-6-like</fullName>
    </submittedName>
</protein>